<feature type="binding site" evidence="2">
    <location>
        <position position="219"/>
    </location>
    <ligand>
        <name>Co(2+)</name>
        <dbReference type="ChEBI" id="CHEBI:48828"/>
    </ligand>
</feature>
<dbReference type="EMBL" id="JADPIE010000001">
    <property type="protein sequence ID" value="MBF8435635.1"/>
    <property type="molecule type" value="Genomic_DNA"/>
</dbReference>
<sequence length="265" mass="30166">MEFAFDLYERGSKKSILVASHGTTHLDAIDRAIKPCEDLIARKFSDFNVNRVFTSDLIIRLLNKRKNLKAFNFKDALINLRERGIKEVAVQPLHIIPGSDYHELVATLNDFKVDFRSIKFGESLLFKENDYFQVADIFKKEMPDLADDELVVFMGHGTSHPANSSYALLDYVFKGSGMENFYIANLEAYPRLENLLVRIGKLDINKIYLAPFMLVAGSHARKDLAGKEDSWKTTLIKAGYQVEVIMKGLGEYKDIQAMFADKIIV</sequence>
<keyword evidence="4" id="KW-1185">Reference proteome</keyword>
<feature type="active site" description="Proton acceptor" evidence="1">
    <location>
        <position position="156"/>
    </location>
</feature>
<dbReference type="GO" id="GO:0016852">
    <property type="term" value="F:sirohydrochlorin cobaltochelatase activity"/>
    <property type="evidence" value="ECO:0007669"/>
    <property type="project" value="InterPro"/>
</dbReference>
<comment type="caution">
    <text evidence="3">The sequence shown here is derived from an EMBL/GenBank/DDBJ whole genome shotgun (WGS) entry which is preliminary data.</text>
</comment>
<dbReference type="Gene3D" id="3.40.50.1400">
    <property type="match status" value="2"/>
</dbReference>
<dbReference type="Proteomes" id="UP000621436">
    <property type="component" value="Unassembled WGS sequence"/>
</dbReference>
<evidence type="ECO:0000313" key="4">
    <source>
        <dbReference type="Proteomes" id="UP000621436"/>
    </source>
</evidence>
<dbReference type="CDD" id="cd03413">
    <property type="entry name" value="CbiK_C"/>
    <property type="match status" value="1"/>
</dbReference>
<feature type="binding site" evidence="2">
    <location>
        <position position="156"/>
    </location>
    <ligand>
        <name>Co(2+)</name>
        <dbReference type="ChEBI" id="CHEBI:48828"/>
    </ligand>
</feature>
<proteinExistence type="predicted"/>
<dbReference type="RefSeq" id="WP_270452278.1">
    <property type="nucleotide sequence ID" value="NZ_JADPIE010000001.1"/>
</dbReference>
<evidence type="ECO:0000313" key="3">
    <source>
        <dbReference type="EMBL" id="MBF8435635.1"/>
    </source>
</evidence>
<protein>
    <submittedName>
        <fullName evidence="3">Sirohydrochlorin cobaltochelatase</fullName>
    </submittedName>
</protein>
<dbReference type="InterPro" id="IPR010388">
    <property type="entry name" value="Anaerobic_Co-chelatase"/>
</dbReference>
<dbReference type="GO" id="GO:0019251">
    <property type="term" value="P:anaerobic cobalamin biosynthetic process"/>
    <property type="evidence" value="ECO:0007669"/>
    <property type="project" value="InterPro"/>
</dbReference>
<gene>
    <name evidence="3" type="ORF">I0Q91_00955</name>
</gene>
<dbReference type="PIRSF" id="PIRSF033579">
    <property type="entry name" value="Anaer_Co_chel"/>
    <property type="match status" value="1"/>
</dbReference>
<keyword evidence="2" id="KW-0479">Metal-binding</keyword>
<name>A0A931ASH4_9FIRM</name>
<evidence type="ECO:0000256" key="1">
    <source>
        <dbReference type="PIRSR" id="PIRSR033579-1"/>
    </source>
</evidence>
<organism evidence="3 4">
    <name type="scientific">Halonatronomonas betaini</name>
    <dbReference type="NCBI Taxonomy" id="2778430"/>
    <lineage>
        <taxon>Bacteria</taxon>
        <taxon>Bacillati</taxon>
        <taxon>Bacillota</taxon>
        <taxon>Clostridia</taxon>
        <taxon>Halanaerobiales</taxon>
        <taxon>Halarsenatibacteraceae</taxon>
        <taxon>Halonatronomonas</taxon>
    </lineage>
</organism>
<keyword evidence="2" id="KW-0170">Cobalt</keyword>
<accession>A0A931ASH4</accession>
<dbReference type="Pfam" id="PF06180">
    <property type="entry name" value="CbiK"/>
    <property type="match status" value="1"/>
</dbReference>
<dbReference type="AlphaFoldDB" id="A0A931ASH4"/>
<feature type="binding site" evidence="2">
    <location>
        <position position="187"/>
    </location>
    <ligand>
        <name>Co(2+)</name>
        <dbReference type="ChEBI" id="CHEBI:48828"/>
    </ligand>
</feature>
<evidence type="ECO:0000256" key="2">
    <source>
        <dbReference type="PIRSR" id="PIRSR033579-3"/>
    </source>
</evidence>
<dbReference type="SUPFAM" id="SSF53800">
    <property type="entry name" value="Chelatase"/>
    <property type="match status" value="1"/>
</dbReference>
<dbReference type="GO" id="GO:0046872">
    <property type="term" value="F:metal ion binding"/>
    <property type="evidence" value="ECO:0007669"/>
    <property type="project" value="UniProtKB-KW"/>
</dbReference>
<reference evidence="3" key="1">
    <citation type="submission" date="2020-11" db="EMBL/GenBank/DDBJ databases">
        <title>Halonatronomonas betainensis gen. nov., sp. nov. a novel haloalkaliphilic representative of the family Halanaerobiacae capable of betaine degradation.</title>
        <authorList>
            <person name="Boltyanskaya Y."/>
            <person name="Kevbrin V."/>
            <person name="Detkova E."/>
            <person name="Grouzdev D.S."/>
            <person name="Koziaeva V."/>
            <person name="Zhilina T."/>
        </authorList>
    </citation>
    <scope>NUCLEOTIDE SEQUENCE</scope>
    <source>
        <strain evidence="3">Z-7014</strain>
    </source>
</reference>